<dbReference type="Proteomes" id="UP001139226">
    <property type="component" value="Unassembled WGS sequence"/>
</dbReference>
<evidence type="ECO:0000313" key="3">
    <source>
        <dbReference type="Proteomes" id="UP001139226"/>
    </source>
</evidence>
<evidence type="ECO:0000313" key="2">
    <source>
        <dbReference type="EMBL" id="MCH4823105.1"/>
    </source>
</evidence>
<dbReference type="Pfam" id="PF11396">
    <property type="entry name" value="PepSY_like"/>
    <property type="match status" value="1"/>
</dbReference>
<dbReference type="Gene3D" id="3.10.450.360">
    <property type="match status" value="1"/>
</dbReference>
<reference evidence="2" key="1">
    <citation type="submission" date="2022-03" db="EMBL/GenBank/DDBJ databases">
        <title>Gramella crocea sp. nov., isolated from activated sludge of a seafood processing plant.</title>
        <authorList>
            <person name="Zhang X."/>
        </authorList>
    </citation>
    <scope>NUCLEOTIDE SEQUENCE</scope>
    <source>
        <strain evidence="2">YJ019</strain>
    </source>
</reference>
<feature type="domain" description="Putative beta-lactamase-inhibitor-like PepSY-like" evidence="1">
    <location>
        <begin position="65"/>
        <end position="132"/>
    </location>
</feature>
<evidence type="ECO:0000259" key="1">
    <source>
        <dbReference type="Pfam" id="PF11396"/>
    </source>
</evidence>
<comment type="caution">
    <text evidence="2">The sequence shown here is derived from an EMBL/GenBank/DDBJ whole genome shotgun (WGS) entry which is preliminary data.</text>
</comment>
<accession>A0A9X2A980</accession>
<protein>
    <submittedName>
        <fullName evidence="2">PepSY-like domain-containing protein</fullName>
    </submittedName>
</protein>
<dbReference type="InterPro" id="IPR021533">
    <property type="entry name" value="PepSY-like"/>
</dbReference>
<dbReference type="SUPFAM" id="SSF160574">
    <property type="entry name" value="BT0923-like"/>
    <property type="match status" value="1"/>
</dbReference>
<sequence length="146" mass="17066">MRKISVYIAFCFSIGLLSCQEKNQKDGEVPEAVKIAFQKKYPGENDPDWEQDDHGYWESHFKKDGEKYRADFNADGTWIETENDIKKKNLPEAIKKAIKEKYSEYKIAEVEHVLNAEKGEFFDVEFKQKGKNKDVMFRADGSEIKE</sequence>
<keyword evidence="3" id="KW-1185">Reference proteome</keyword>
<proteinExistence type="predicted"/>
<gene>
    <name evidence="2" type="ORF">ML462_07945</name>
</gene>
<organism evidence="2 3">
    <name type="scientific">Christiangramia lutea</name>
    <dbReference type="NCBI Taxonomy" id="1607951"/>
    <lineage>
        <taxon>Bacteria</taxon>
        <taxon>Pseudomonadati</taxon>
        <taxon>Bacteroidota</taxon>
        <taxon>Flavobacteriia</taxon>
        <taxon>Flavobacteriales</taxon>
        <taxon>Flavobacteriaceae</taxon>
        <taxon>Christiangramia</taxon>
    </lineage>
</organism>
<dbReference type="PROSITE" id="PS51257">
    <property type="entry name" value="PROKAR_LIPOPROTEIN"/>
    <property type="match status" value="1"/>
</dbReference>
<dbReference type="RefSeq" id="WP_240713273.1">
    <property type="nucleotide sequence ID" value="NZ_JAKVTV010000002.1"/>
</dbReference>
<dbReference type="EMBL" id="JAKVTV010000002">
    <property type="protein sequence ID" value="MCH4823105.1"/>
    <property type="molecule type" value="Genomic_DNA"/>
</dbReference>
<name>A0A9X2A980_9FLAO</name>
<dbReference type="AlphaFoldDB" id="A0A9X2A980"/>